<feature type="signal peptide" evidence="1">
    <location>
        <begin position="1"/>
        <end position="19"/>
    </location>
</feature>
<protein>
    <recommendedName>
        <fullName evidence="2">FAS1 domain-containing protein</fullName>
    </recommendedName>
</protein>
<dbReference type="Proteomes" id="UP000319731">
    <property type="component" value="Unassembled WGS sequence"/>
</dbReference>
<dbReference type="GO" id="GO:0005615">
    <property type="term" value="C:extracellular space"/>
    <property type="evidence" value="ECO:0007669"/>
    <property type="project" value="TreeGrafter"/>
</dbReference>
<proteinExistence type="predicted"/>
<dbReference type="PANTHER" id="PTHR10900:SF77">
    <property type="entry name" value="FI19380P1"/>
    <property type="match status" value="1"/>
</dbReference>
<dbReference type="STRING" id="1806994.A0A507BVW1"/>
<evidence type="ECO:0000259" key="2">
    <source>
        <dbReference type="PROSITE" id="PS50213"/>
    </source>
</evidence>
<organism evidence="3 4">
    <name type="scientific">Synchytrium microbalum</name>
    <dbReference type="NCBI Taxonomy" id="1806994"/>
    <lineage>
        <taxon>Eukaryota</taxon>
        <taxon>Fungi</taxon>
        <taxon>Fungi incertae sedis</taxon>
        <taxon>Chytridiomycota</taxon>
        <taxon>Chytridiomycota incertae sedis</taxon>
        <taxon>Chytridiomycetes</taxon>
        <taxon>Synchytriales</taxon>
        <taxon>Synchytriaceae</taxon>
        <taxon>Synchytrium</taxon>
    </lineage>
</organism>
<gene>
    <name evidence="3" type="ORF">SmJEL517_g05303</name>
</gene>
<dbReference type="InterPro" id="IPR036378">
    <property type="entry name" value="FAS1_dom_sf"/>
</dbReference>
<evidence type="ECO:0000313" key="4">
    <source>
        <dbReference type="Proteomes" id="UP000319731"/>
    </source>
</evidence>
<dbReference type="InterPro" id="IPR000782">
    <property type="entry name" value="FAS1_domain"/>
</dbReference>
<dbReference type="SMART" id="SM00554">
    <property type="entry name" value="FAS1"/>
    <property type="match status" value="1"/>
</dbReference>
<evidence type="ECO:0000256" key="1">
    <source>
        <dbReference type="SAM" id="SignalP"/>
    </source>
</evidence>
<dbReference type="OrthoDB" id="286301at2759"/>
<keyword evidence="4" id="KW-1185">Reference proteome</keyword>
<dbReference type="AlphaFoldDB" id="A0A507BVW1"/>
<feature type="chain" id="PRO_5021273870" description="FAS1 domain-containing protein" evidence="1">
    <location>
        <begin position="20"/>
        <end position="353"/>
    </location>
</feature>
<dbReference type="EMBL" id="QEAO01000046">
    <property type="protein sequence ID" value="TPX31338.1"/>
    <property type="molecule type" value="Genomic_DNA"/>
</dbReference>
<reference evidence="3 4" key="1">
    <citation type="journal article" date="2019" name="Sci. Rep.">
        <title>Comparative genomics of chytrid fungi reveal insights into the obligate biotrophic and pathogenic lifestyle of Synchytrium endobioticum.</title>
        <authorList>
            <person name="van de Vossenberg B.T.L.H."/>
            <person name="Warris S."/>
            <person name="Nguyen H.D.T."/>
            <person name="van Gent-Pelzer M.P.E."/>
            <person name="Joly D.L."/>
            <person name="van de Geest H.C."/>
            <person name="Bonants P.J.M."/>
            <person name="Smith D.S."/>
            <person name="Levesque C.A."/>
            <person name="van der Lee T.A.J."/>
        </authorList>
    </citation>
    <scope>NUCLEOTIDE SEQUENCE [LARGE SCALE GENOMIC DNA]</scope>
    <source>
        <strain evidence="3 4">JEL517</strain>
    </source>
</reference>
<dbReference type="PANTHER" id="PTHR10900">
    <property type="entry name" value="PERIOSTIN-RELATED"/>
    <property type="match status" value="1"/>
</dbReference>
<sequence>MVAFSKLALPTVFIVGAYAQNATNTTTPNLVPDVLLANGLTTIASLKSSNPNWSSKNLTLFAPTNAAVTAAYGATPVGNVAAPQGFSEYDVVIDTAATSSNYYVLSAANPPIVWYNVSGTIYARWGTGQSIAAPFLADNGIVYALNSVVDKPQNISTMLAANAGAGTNSGLSTQSFLSALSAAGMTGSSATGSLDLLGSTTVFAPSDAAMAKYANFFSTLTVDQIRYVLQYHVVPTNVQYSTSLKSSNFFPSLAGGSVITATANNVTVHVNNATIVLADCFHSNGVVHVINEVLIPNNIPGMTTATPTASAKTSPTAAAGSTTALLGSSSGVGKVAVSAFGLVSALLLAVLVL</sequence>
<feature type="domain" description="FAS1" evidence="2">
    <location>
        <begin position="152"/>
        <end position="294"/>
    </location>
</feature>
<dbReference type="InterPro" id="IPR050904">
    <property type="entry name" value="Adhesion/Biosynth-related"/>
</dbReference>
<accession>A0A507BVW1</accession>
<dbReference type="RefSeq" id="XP_031022785.1">
    <property type="nucleotide sequence ID" value="XM_031171229.1"/>
</dbReference>
<comment type="caution">
    <text evidence="3">The sequence shown here is derived from an EMBL/GenBank/DDBJ whole genome shotgun (WGS) entry which is preliminary data.</text>
</comment>
<dbReference type="Gene3D" id="2.30.180.10">
    <property type="entry name" value="FAS1 domain"/>
    <property type="match status" value="1"/>
</dbReference>
<evidence type="ECO:0000313" key="3">
    <source>
        <dbReference type="EMBL" id="TPX31338.1"/>
    </source>
</evidence>
<dbReference type="SUPFAM" id="SSF82153">
    <property type="entry name" value="FAS1 domain"/>
    <property type="match status" value="2"/>
</dbReference>
<keyword evidence="1" id="KW-0732">Signal</keyword>
<dbReference type="GeneID" id="42006526"/>
<name>A0A507BVW1_9FUNG</name>
<dbReference type="PROSITE" id="PS50213">
    <property type="entry name" value="FAS1"/>
    <property type="match status" value="1"/>
</dbReference>
<dbReference type="Pfam" id="PF02469">
    <property type="entry name" value="Fasciclin"/>
    <property type="match status" value="1"/>
</dbReference>